<comment type="caution">
    <text evidence="1">The sequence shown here is derived from an EMBL/GenBank/DDBJ whole genome shotgun (WGS) entry which is preliminary data.</text>
</comment>
<dbReference type="AlphaFoldDB" id="A0A814BCS6"/>
<gene>
    <name evidence="1" type="ORF">OXX778_LOCUS12665</name>
</gene>
<keyword evidence="2" id="KW-1185">Reference proteome</keyword>
<protein>
    <submittedName>
        <fullName evidence="1">Uncharacterized protein</fullName>
    </submittedName>
</protein>
<organism evidence="1 2">
    <name type="scientific">Brachionus calyciflorus</name>
    <dbReference type="NCBI Taxonomy" id="104777"/>
    <lineage>
        <taxon>Eukaryota</taxon>
        <taxon>Metazoa</taxon>
        <taxon>Spiralia</taxon>
        <taxon>Gnathifera</taxon>
        <taxon>Rotifera</taxon>
        <taxon>Eurotatoria</taxon>
        <taxon>Monogononta</taxon>
        <taxon>Pseudotrocha</taxon>
        <taxon>Ploima</taxon>
        <taxon>Brachionidae</taxon>
        <taxon>Brachionus</taxon>
    </lineage>
</organism>
<evidence type="ECO:0000313" key="2">
    <source>
        <dbReference type="Proteomes" id="UP000663879"/>
    </source>
</evidence>
<sequence length="408" mass="46957">MGSIFRNDPYDHKLDSNTYEIENDAKRRFSTPQSRFSKILDRTFENGTLSLRRLITKQNNQKEEHMIDNIFPKLRKEKSLDKTDTSIISNKENLPEHSILNPKITYREPIEKPKRIISSDASEDLDSSFEEISNSTDENEIFKKIIENNFLPQSENFNPDTLSKSSMNSEEGYYSSNHDTSLSTLVVDQVNLTDDSMCTLRNFPRTVSTPEIAKQLQYSLSCEDESPSENYKIQIEPNLMSVSLHEPIRSCIKFKSFTEPAKNENKKPTKITKCLNLNEKLDKLSENKITPDLMSMSMTTFSRIKDLRNIFEDQSLCEFKSNSVCSKSKSINSLQSPIYAHKSPVHKKPITSKIIDIHNQITNSKISSQSNFSKQITDTEDDVMVRLNVKELINKFENNSNISNKSNF</sequence>
<reference evidence="1" key="1">
    <citation type="submission" date="2021-02" db="EMBL/GenBank/DDBJ databases">
        <authorList>
            <person name="Nowell W R."/>
        </authorList>
    </citation>
    <scope>NUCLEOTIDE SEQUENCE</scope>
    <source>
        <strain evidence="1">Ploen Becks lab</strain>
    </source>
</reference>
<proteinExistence type="predicted"/>
<dbReference type="EMBL" id="CAJNOC010002325">
    <property type="protein sequence ID" value="CAF0926408.1"/>
    <property type="molecule type" value="Genomic_DNA"/>
</dbReference>
<dbReference type="Proteomes" id="UP000663879">
    <property type="component" value="Unassembled WGS sequence"/>
</dbReference>
<evidence type="ECO:0000313" key="1">
    <source>
        <dbReference type="EMBL" id="CAF0926408.1"/>
    </source>
</evidence>
<name>A0A814BCS6_9BILA</name>
<accession>A0A814BCS6</accession>